<name>A0A8H6S747_MYCCL</name>
<protein>
    <submittedName>
        <fullName evidence="2">PCI domain-containing protein</fullName>
    </submittedName>
</protein>
<comment type="caution">
    <text evidence="2">The sequence shown here is derived from an EMBL/GenBank/DDBJ whole genome shotgun (WGS) entry which is preliminary data.</text>
</comment>
<dbReference type="Proteomes" id="UP000613580">
    <property type="component" value="Unassembled WGS sequence"/>
</dbReference>
<feature type="region of interest" description="Disordered" evidence="1">
    <location>
        <begin position="23"/>
        <end position="43"/>
    </location>
</feature>
<accession>A0A8H6S747</accession>
<evidence type="ECO:0000256" key="1">
    <source>
        <dbReference type="SAM" id="MobiDB-lite"/>
    </source>
</evidence>
<dbReference type="AlphaFoldDB" id="A0A8H6S747"/>
<sequence>MRAARLLLSSQYSLLSGRAPGLPLSQRVGQGASSKSRKIRLQAAPKYQPEAETVFASGDYRHAHDCAIRRENDASGHSGTRLSLLSTSARRLVALEMSDGFEDARWVQERRSDSLPSAFIVASPFPQDAAIRRVAAPRRAQRNVGQMATLLMGSGPSSAYEQLPVKPVSPALIEAISSRRCRMRTESSRLRIDLHDYSLALRQGRQSCNGPSLEREILWMTSGVPFEPWAIADCDGQPESTWLVVGNGEEVDKEDKEPDCVRPMITRTSIYSAFLGKRRTRIAANSDGDETPPKNAAASWLEVGSLLQALMRRVQDFRSG</sequence>
<keyword evidence="3" id="KW-1185">Reference proteome</keyword>
<evidence type="ECO:0000313" key="2">
    <source>
        <dbReference type="EMBL" id="KAF7294126.1"/>
    </source>
</evidence>
<proteinExistence type="predicted"/>
<reference evidence="2" key="1">
    <citation type="submission" date="2020-05" db="EMBL/GenBank/DDBJ databases">
        <title>Mycena genomes resolve the evolution of fungal bioluminescence.</title>
        <authorList>
            <person name="Tsai I.J."/>
        </authorList>
    </citation>
    <scope>NUCLEOTIDE SEQUENCE</scope>
    <source>
        <strain evidence="2">110903Hualien_Pintung</strain>
    </source>
</reference>
<dbReference type="EMBL" id="JACAZE010000019">
    <property type="protein sequence ID" value="KAF7294126.1"/>
    <property type="molecule type" value="Genomic_DNA"/>
</dbReference>
<dbReference type="OrthoDB" id="4088568at2759"/>
<evidence type="ECO:0000313" key="3">
    <source>
        <dbReference type="Proteomes" id="UP000613580"/>
    </source>
</evidence>
<gene>
    <name evidence="2" type="ORF">HMN09_01141000</name>
</gene>
<organism evidence="2 3">
    <name type="scientific">Mycena chlorophos</name>
    <name type="common">Agaric fungus</name>
    <name type="synonym">Agaricus chlorophos</name>
    <dbReference type="NCBI Taxonomy" id="658473"/>
    <lineage>
        <taxon>Eukaryota</taxon>
        <taxon>Fungi</taxon>
        <taxon>Dikarya</taxon>
        <taxon>Basidiomycota</taxon>
        <taxon>Agaricomycotina</taxon>
        <taxon>Agaricomycetes</taxon>
        <taxon>Agaricomycetidae</taxon>
        <taxon>Agaricales</taxon>
        <taxon>Marasmiineae</taxon>
        <taxon>Mycenaceae</taxon>
        <taxon>Mycena</taxon>
    </lineage>
</organism>